<dbReference type="InterPro" id="IPR002508">
    <property type="entry name" value="MurNAc-LAA_cat"/>
</dbReference>
<dbReference type="EC" id="3.5.1.28" evidence="3"/>
<dbReference type="InterPro" id="IPR050695">
    <property type="entry name" value="N-acetylmuramoyl_amidase_3"/>
</dbReference>
<dbReference type="GO" id="GO:0030288">
    <property type="term" value="C:outer membrane-bounded periplasmic space"/>
    <property type="evidence" value="ECO:0007669"/>
    <property type="project" value="TreeGrafter"/>
</dbReference>
<dbReference type="GO" id="GO:0009253">
    <property type="term" value="P:peptidoglycan catabolic process"/>
    <property type="evidence" value="ECO:0007669"/>
    <property type="project" value="InterPro"/>
</dbReference>
<accession>A0AAW9PV31</accession>
<evidence type="ECO:0000313" key="4">
    <source>
        <dbReference type="Proteomes" id="UP001333818"/>
    </source>
</evidence>
<reference evidence="3" key="1">
    <citation type="submission" date="2024-01" db="EMBL/GenBank/DDBJ databases">
        <title>Bank of Algae and Cyanobacteria of the Azores (BACA) strain genomes.</title>
        <authorList>
            <person name="Luz R."/>
            <person name="Cordeiro R."/>
            <person name="Fonseca A."/>
            <person name="Goncalves V."/>
        </authorList>
    </citation>
    <scope>NUCLEOTIDE SEQUENCE</scope>
    <source>
        <strain evidence="3">BACA0141</strain>
    </source>
</reference>
<dbReference type="Gene3D" id="3.40.630.40">
    <property type="entry name" value="Zn-dependent exopeptidases"/>
    <property type="match status" value="1"/>
</dbReference>
<evidence type="ECO:0000256" key="1">
    <source>
        <dbReference type="ARBA" id="ARBA00022801"/>
    </source>
</evidence>
<dbReference type="Gene3D" id="2.60.40.10">
    <property type="entry name" value="Immunoglobulins"/>
    <property type="match status" value="1"/>
</dbReference>
<name>A0AAW9PV31_9CYAN</name>
<protein>
    <submittedName>
        <fullName evidence="3">N-acetylmuramoyl-L-alanine amidase</fullName>
        <ecNumber evidence="3">3.5.1.28</ecNumber>
    </submittedName>
</protein>
<proteinExistence type="predicted"/>
<keyword evidence="4" id="KW-1185">Reference proteome</keyword>
<dbReference type="Proteomes" id="UP001333818">
    <property type="component" value="Unassembled WGS sequence"/>
</dbReference>
<dbReference type="InterPro" id="IPR013783">
    <property type="entry name" value="Ig-like_fold"/>
</dbReference>
<dbReference type="RefSeq" id="WP_330482855.1">
    <property type="nucleotide sequence ID" value="NZ_JAZBJZ010000019.1"/>
</dbReference>
<dbReference type="SMART" id="SM00646">
    <property type="entry name" value="Ami_3"/>
    <property type="match status" value="1"/>
</dbReference>
<gene>
    <name evidence="3" type="ORF">V2H45_06690</name>
</gene>
<organism evidence="3 4">
    <name type="scientific">Tumidithrix elongata BACA0141</name>
    <dbReference type="NCBI Taxonomy" id="2716417"/>
    <lineage>
        <taxon>Bacteria</taxon>
        <taxon>Bacillati</taxon>
        <taxon>Cyanobacteriota</taxon>
        <taxon>Cyanophyceae</taxon>
        <taxon>Pseudanabaenales</taxon>
        <taxon>Pseudanabaenaceae</taxon>
        <taxon>Tumidithrix</taxon>
        <taxon>Tumidithrix elongata</taxon>
    </lineage>
</organism>
<dbReference type="Pfam" id="PF01520">
    <property type="entry name" value="Amidase_3"/>
    <property type="match status" value="1"/>
</dbReference>
<dbReference type="CDD" id="cd02696">
    <property type="entry name" value="MurNAc-LAA"/>
    <property type="match status" value="1"/>
</dbReference>
<dbReference type="EMBL" id="JAZBJZ010000019">
    <property type="protein sequence ID" value="MEE3716426.1"/>
    <property type="molecule type" value="Genomic_DNA"/>
</dbReference>
<feature type="domain" description="MurNAc-LAA" evidence="2">
    <location>
        <begin position="513"/>
        <end position="625"/>
    </location>
</feature>
<dbReference type="GO" id="GO:0008745">
    <property type="term" value="F:N-acetylmuramoyl-L-alanine amidase activity"/>
    <property type="evidence" value="ECO:0007669"/>
    <property type="project" value="UniProtKB-EC"/>
</dbReference>
<comment type="caution">
    <text evidence="3">The sequence shown here is derived from an EMBL/GenBank/DDBJ whole genome shotgun (WGS) entry which is preliminary data.</text>
</comment>
<dbReference type="PANTHER" id="PTHR30404">
    <property type="entry name" value="N-ACETYLMURAMOYL-L-ALANINE AMIDASE"/>
    <property type="match status" value="1"/>
</dbReference>
<dbReference type="AlphaFoldDB" id="A0AAW9PV31"/>
<sequence length="634" mass="69287">MMTLIFQKYRSIKIRAIPKSVKIRGSEFRRFFIGLILAVVTLLLTLAAGAQTRSPQLHLTYPPLKHETYSNKIFFIGSAPPEGIVTINGVAIKRNAAGHFAPSLPLQLGQNSFTLEYQNSQGQKQTSQAIATNITRLATRIAPPSELGFISDSLLPKQDIAIQPNERICFEAIATPNADVSVVLGDRTVSLKTSQSEAQLPPNYAVLTGNNQPSVEPAIGKYLGCTAFANSGILGKPEFRVTKANQTIRQPAQGTVEVLSPDRLQIVEVTVPSAITRTGASSDFSRLTPLPKGSKALITGRQGDWFRLDYGAWINRKSVRIQDVEAPIHSSIHSLGTKKVSNWTEITFPLEVPVPMTVAQGDRTLTLTLHNVTAQTDTILIGNDPAIGQITWQQIASQQNAPSQVVYTIGLKSSQQWGYKLRYEGSSLVLSIKHPPILRSQPAAPQPLAGIKIVLDPGHGGDEDLGTRSPTGYPEKTATLITSKLLQAELQKRGATVVMTRDKDIDLGLEERVDTIDRNEPAIALSIHYNALPDNGDAINTAGVGAFWYHPQSSDLARFLQNYLVKQLNRPDYGVYWANLALVRSTTTPSVLLELGFMINPDEFEWIVDPEQQQRLATAIADGITAWFAKIPAS</sequence>
<dbReference type="SUPFAM" id="SSF53187">
    <property type="entry name" value="Zn-dependent exopeptidases"/>
    <property type="match status" value="1"/>
</dbReference>
<keyword evidence="1 3" id="KW-0378">Hydrolase</keyword>
<evidence type="ECO:0000313" key="3">
    <source>
        <dbReference type="EMBL" id="MEE3716426.1"/>
    </source>
</evidence>
<dbReference type="PANTHER" id="PTHR30404:SF0">
    <property type="entry name" value="N-ACETYLMURAMOYL-L-ALANINE AMIDASE AMIC"/>
    <property type="match status" value="1"/>
</dbReference>
<evidence type="ECO:0000259" key="2">
    <source>
        <dbReference type="SMART" id="SM00646"/>
    </source>
</evidence>